<reference evidence="6" key="1">
    <citation type="submission" date="2023-04" db="EMBL/GenBank/DDBJ databases">
        <title>Phytophthora fragariaefolia NBRC 109709.</title>
        <authorList>
            <person name="Ichikawa N."/>
            <person name="Sato H."/>
            <person name="Tonouchi N."/>
        </authorList>
    </citation>
    <scope>NUCLEOTIDE SEQUENCE</scope>
    <source>
        <strain evidence="6">NBRC 109709</strain>
    </source>
</reference>
<dbReference type="SUPFAM" id="SSF56059">
    <property type="entry name" value="Glutathione synthetase ATP-binding domain-like"/>
    <property type="match status" value="1"/>
</dbReference>
<gene>
    <name evidence="6" type="ORF">Pfra01_002922500</name>
</gene>
<dbReference type="AlphaFoldDB" id="A0A9W7D9T5"/>
<evidence type="ECO:0000313" key="6">
    <source>
        <dbReference type="EMBL" id="GMG14789.1"/>
    </source>
</evidence>
<dbReference type="GO" id="GO:0070740">
    <property type="term" value="F:tubulin-glutamic acid ligase activity"/>
    <property type="evidence" value="ECO:0007669"/>
    <property type="project" value="TreeGrafter"/>
</dbReference>
<evidence type="ECO:0000256" key="5">
    <source>
        <dbReference type="ARBA" id="ARBA00030445"/>
    </source>
</evidence>
<evidence type="ECO:0000256" key="2">
    <source>
        <dbReference type="ARBA" id="ARBA00022598"/>
    </source>
</evidence>
<dbReference type="Pfam" id="PF03133">
    <property type="entry name" value="TTL"/>
    <property type="match status" value="1"/>
</dbReference>
<keyword evidence="2" id="KW-0436">Ligase</keyword>
<accession>A0A9W7D9T5</accession>
<dbReference type="GO" id="GO:0015631">
    <property type="term" value="F:tubulin binding"/>
    <property type="evidence" value="ECO:0007669"/>
    <property type="project" value="TreeGrafter"/>
</dbReference>
<proteinExistence type="inferred from homology"/>
<dbReference type="GO" id="GO:0000226">
    <property type="term" value="P:microtubule cytoskeleton organization"/>
    <property type="evidence" value="ECO:0007669"/>
    <property type="project" value="TreeGrafter"/>
</dbReference>
<dbReference type="PANTHER" id="PTHR12241:SF39">
    <property type="entry name" value="TUBULIN POLYGLUTAMYLASE TTLL9-RELATED"/>
    <property type="match status" value="1"/>
</dbReference>
<dbReference type="GO" id="GO:0036064">
    <property type="term" value="C:ciliary basal body"/>
    <property type="evidence" value="ECO:0007669"/>
    <property type="project" value="TreeGrafter"/>
</dbReference>
<evidence type="ECO:0000256" key="4">
    <source>
        <dbReference type="ARBA" id="ARBA00022840"/>
    </source>
</evidence>
<dbReference type="Proteomes" id="UP001165121">
    <property type="component" value="Unassembled WGS sequence"/>
</dbReference>
<keyword evidence="4" id="KW-0067">ATP-binding</keyword>
<dbReference type="OrthoDB" id="202825at2759"/>
<keyword evidence="3" id="KW-0547">Nucleotide-binding</keyword>
<dbReference type="PROSITE" id="PS51221">
    <property type="entry name" value="TTL"/>
    <property type="match status" value="1"/>
</dbReference>
<keyword evidence="7" id="KW-1185">Reference proteome</keyword>
<protein>
    <recommendedName>
        <fullName evidence="5">Tubulin--tyrosine ligase-like protein 9</fullName>
    </recommendedName>
</protein>
<comment type="caution">
    <text evidence="6">The sequence shown here is derived from an EMBL/GenBank/DDBJ whole genome shotgun (WGS) entry which is preliminary data.</text>
</comment>
<organism evidence="6 7">
    <name type="scientific">Phytophthora fragariaefolia</name>
    <dbReference type="NCBI Taxonomy" id="1490495"/>
    <lineage>
        <taxon>Eukaryota</taxon>
        <taxon>Sar</taxon>
        <taxon>Stramenopiles</taxon>
        <taxon>Oomycota</taxon>
        <taxon>Peronosporomycetes</taxon>
        <taxon>Peronosporales</taxon>
        <taxon>Peronosporaceae</taxon>
        <taxon>Phytophthora</taxon>
    </lineage>
</organism>
<comment type="similarity">
    <text evidence="1">Belongs to the tubulin--tyrosine ligase family.</text>
</comment>
<evidence type="ECO:0000256" key="1">
    <source>
        <dbReference type="ARBA" id="ARBA00006820"/>
    </source>
</evidence>
<dbReference type="PANTHER" id="PTHR12241">
    <property type="entry name" value="TUBULIN POLYGLUTAMYLASE"/>
    <property type="match status" value="1"/>
</dbReference>
<dbReference type="Gene3D" id="3.30.470.20">
    <property type="entry name" value="ATP-grasp fold, B domain"/>
    <property type="match status" value="1"/>
</dbReference>
<dbReference type="EMBL" id="BSXT01018856">
    <property type="protein sequence ID" value="GMG14789.1"/>
    <property type="molecule type" value="Genomic_DNA"/>
</dbReference>
<evidence type="ECO:0000256" key="3">
    <source>
        <dbReference type="ARBA" id="ARBA00022741"/>
    </source>
</evidence>
<evidence type="ECO:0000313" key="7">
    <source>
        <dbReference type="Proteomes" id="UP001165121"/>
    </source>
</evidence>
<dbReference type="GO" id="GO:0005524">
    <property type="term" value="F:ATP binding"/>
    <property type="evidence" value="ECO:0007669"/>
    <property type="project" value="UniProtKB-KW"/>
</dbReference>
<name>A0A9W7D9T5_9STRA</name>
<sequence length="430" mass="48599">MERKQPAVRPDSRERRSIGKLLLKTRRALPDVAAQHGAGCDAAAGRLDRDGQRAGLGLALGRCGMDPREPGRLHAASRSSGVNEEDLSRNGSWGADCCTLMALQRINHFQNHYELTRKDLLVKNLKQLYDFWAATFVLPHEYGMFLEEFKRTPRGRWIMKPVGKAQGRGIFLFEKLSDISEWKRDASWKGDGAMQAKTADTYIVQKYVESPYLVGGKKFDLRLYVLVTSFSPLSFWIYRAGFARFSHTRYSQSKGDMDNLFMHLTNASVQKGADDYDERLGCKWPLHSLKMFLVSKHGQEPVDRLFHSIQSLITRSLLAVQPTIIQDRHCFELYGYDVLIDSALKPWLIEVNASPSLTGDTDADYSLKANLVQHTLDIVDLECRREGNELHIGGFDLIWNNGSAVPNAKPNGYSSYLGCTFEVMDTPERG</sequence>
<dbReference type="InterPro" id="IPR004344">
    <property type="entry name" value="TTL/TTLL_fam"/>
</dbReference>